<gene>
    <name evidence="2" type="ORF">DFH08DRAFT_799007</name>
</gene>
<dbReference type="AlphaFoldDB" id="A0AAD7F3R3"/>
<accession>A0AAD7F3R3</accession>
<evidence type="ECO:0000313" key="3">
    <source>
        <dbReference type="Proteomes" id="UP001218218"/>
    </source>
</evidence>
<organism evidence="2 3">
    <name type="scientific">Mycena albidolilacea</name>
    <dbReference type="NCBI Taxonomy" id="1033008"/>
    <lineage>
        <taxon>Eukaryota</taxon>
        <taxon>Fungi</taxon>
        <taxon>Dikarya</taxon>
        <taxon>Basidiomycota</taxon>
        <taxon>Agaricomycotina</taxon>
        <taxon>Agaricomycetes</taxon>
        <taxon>Agaricomycetidae</taxon>
        <taxon>Agaricales</taxon>
        <taxon>Marasmiineae</taxon>
        <taxon>Mycenaceae</taxon>
        <taxon>Mycena</taxon>
    </lineage>
</organism>
<proteinExistence type="predicted"/>
<evidence type="ECO:0000256" key="1">
    <source>
        <dbReference type="SAM" id="MobiDB-lite"/>
    </source>
</evidence>
<keyword evidence="3" id="KW-1185">Reference proteome</keyword>
<feature type="compositionally biased region" description="Basic and acidic residues" evidence="1">
    <location>
        <begin position="109"/>
        <end position="120"/>
    </location>
</feature>
<feature type="region of interest" description="Disordered" evidence="1">
    <location>
        <begin position="109"/>
        <end position="133"/>
    </location>
</feature>
<protein>
    <submittedName>
        <fullName evidence="2">Uncharacterized protein</fullName>
    </submittedName>
</protein>
<sequence length="202" mass="21966">MRIGVGGAPSIPFHKLHNSAQFEHHYRQCEAPPTCERLRFGFSVDIFSLLASDVSAVSIRMQLEMEMENPGWTESNRTPAERRRRRMRFRVGLSGGLRRRRADYWSLSCEKDPRPKDSGGGRRGKKGVLEAGGSLAPSPGVRIDATCVQDMACQVPSVLIVQSVFRRWGGGGGRALGWTDPGGGLGGWVPDGGTVSVGDSDI</sequence>
<dbReference type="Proteomes" id="UP001218218">
    <property type="component" value="Unassembled WGS sequence"/>
</dbReference>
<comment type="caution">
    <text evidence="2">The sequence shown here is derived from an EMBL/GenBank/DDBJ whole genome shotgun (WGS) entry which is preliminary data.</text>
</comment>
<dbReference type="EMBL" id="JARIHO010000003">
    <property type="protein sequence ID" value="KAJ7364687.1"/>
    <property type="molecule type" value="Genomic_DNA"/>
</dbReference>
<name>A0AAD7F3R3_9AGAR</name>
<reference evidence="2" key="1">
    <citation type="submission" date="2023-03" db="EMBL/GenBank/DDBJ databases">
        <title>Massive genome expansion in bonnet fungi (Mycena s.s.) driven by repeated elements and novel gene families across ecological guilds.</title>
        <authorList>
            <consortium name="Lawrence Berkeley National Laboratory"/>
            <person name="Harder C.B."/>
            <person name="Miyauchi S."/>
            <person name="Viragh M."/>
            <person name="Kuo A."/>
            <person name="Thoen E."/>
            <person name="Andreopoulos B."/>
            <person name="Lu D."/>
            <person name="Skrede I."/>
            <person name="Drula E."/>
            <person name="Henrissat B."/>
            <person name="Morin E."/>
            <person name="Kohler A."/>
            <person name="Barry K."/>
            <person name="LaButti K."/>
            <person name="Morin E."/>
            <person name="Salamov A."/>
            <person name="Lipzen A."/>
            <person name="Mereny Z."/>
            <person name="Hegedus B."/>
            <person name="Baldrian P."/>
            <person name="Stursova M."/>
            <person name="Weitz H."/>
            <person name="Taylor A."/>
            <person name="Grigoriev I.V."/>
            <person name="Nagy L.G."/>
            <person name="Martin F."/>
            <person name="Kauserud H."/>
        </authorList>
    </citation>
    <scope>NUCLEOTIDE SEQUENCE</scope>
    <source>
        <strain evidence="2">CBHHK002</strain>
    </source>
</reference>
<evidence type="ECO:0000313" key="2">
    <source>
        <dbReference type="EMBL" id="KAJ7364687.1"/>
    </source>
</evidence>